<organism evidence="9 10">
    <name type="scientific">Nesidiocoris tenuis</name>
    <dbReference type="NCBI Taxonomy" id="355587"/>
    <lineage>
        <taxon>Eukaryota</taxon>
        <taxon>Metazoa</taxon>
        <taxon>Ecdysozoa</taxon>
        <taxon>Arthropoda</taxon>
        <taxon>Hexapoda</taxon>
        <taxon>Insecta</taxon>
        <taxon>Pterygota</taxon>
        <taxon>Neoptera</taxon>
        <taxon>Paraneoptera</taxon>
        <taxon>Hemiptera</taxon>
        <taxon>Heteroptera</taxon>
        <taxon>Panheteroptera</taxon>
        <taxon>Cimicomorpha</taxon>
        <taxon>Miridae</taxon>
        <taxon>Dicyphina</taxon>
        <taxon>Nesidiocoris</taxon>
    </lineage>
</organism>
<evidence type="ECO:0000256" key="1">
    <source>
        <dbReference type="ARBA" id="ARBA00004245"/>
    </source>
</evidence>
<evidence type="ECO:0000259" key="8">
    <source>
        <dbReference type="Pfam" id="PF17681"/>
    </source>
</evidence>
<evidence type="ECO:0000313" key="9">
    <source>
        <dbReference type="EMBL" id="BES95714.1"/>
    </source>
</evidence>
<sequence>MDQKSRFDPKRYADLRIVKDLVSYLAEDLPPVERKVLIKRTLPISSAPGAWQHLAPVSPADENDTAIILSAEQRYRALGKEDAIPRFQQLNRLLKNQKRPAVLNNRPGVLKFLVNLSEANAQDRNGDSGSSSRPRSNVFTEDSNPSWTQDMLSKIPRSDSRLFTTGGASGVQKSASAEFVQSRRPTTLNTGKRENGSIAAERSTSSQKQRDRPISTDSLSLMSAAPSRLVANRQSIASERQVVKELLYTFQGIQTSIFKLDHQQGFAIDHMTKINNEGIVVNLLELGYLHNRIVSQLKQLEKGGAVNQAIHGAVKHIVVDYYAMIGCINAEIMSSSEEICDTPMSEGSSNSESQVSVFRLLVLSRNPMKTLKLLVDVTKFAITGGKGGAAFSAVEILRHHGDTFVSAVMDQIVDQAGKPLMHMIVVWMVNGTLVDPHDEFFIAINTSFKERDIWRDKFMLRTNLIPSVLSSVQADLILNAGKGINFLNVIREVGLPLDGMREKLHKMKSSNIADFADPRSSLCVMLASVSQETSKLVLDVLVNEFKLFQHFQGLRHYILLGRGDFASYFLELIEPEMRKEASKLMYHELVSLLGTAIRGSTAAYDDPEIVKRVTVKILEASSGDCGSDVFGLQYLMHEPLDAALHISGGAYSYMFNFLWRTKRMVHVLLTLRKERWATKNELSWMGSRVSEVVSVLTFADLMAQEFLHFAREFHYYILFEVVECSWEKFSKDFQKAISFDDVIRAHDEFINVIQKRTFQKADDTRQRSFINDLRIIWDLVFEVEGLQRRFFDRILKEFEYRRTREENLDTGKGTNYSEEDLYRQKQKEFKTFLASIKAQYSIIHRSYQETLKKFLLDLSQQKDHELRLLSSRIDYNGYYKRADARLNDSMKFSRCSELMMLS</sequence>
<feature type="domain" description="Gamma tubulin complex component C-terminal" evidence="7">
    <location>
        <begin position="547"/>
        <end position="879"/>
    </location>
</feature>
<evidence type="ECO:0000256" key="5">
    <source>
        <dbReference type="ARBA" id="ARBA00023212"/>
    </source>
</evidence>
<comment type="similarity">
    <text evidence="2">Belongs to the TUBGCP family.</text>
</comment>
<evidence type="ECO:0000256" key="4">
    <source>
        <dbReference type="ARBA" id="ARBA00022701"/>
    </source>
</evidence>
<dbReference type="Pfam" id="PF04130">
    <property type="entry name" value="GCP_C_terminal"/>
    <property type="match status" value="1"/>
</dbReference>
<dbReference type="Pfam" id="PF17681">
    <property type="entry name" value="GCP_N_terminal"/>
    <property type="match status" value="1"/>
</dbReference>
<dbReference type="PANTHER" id="PTHR19302">
    <property type="entry name" value="GAMMA TUBULIN COMPLEX PROTEIN"/>
    <property type="match status" value="1"/>
</dbReference>
<dbReference type="Proteomes" id="UP001307889">
    <property type="component" value="Chromosome 6"/>
</dbReference>
<keyword evidence="4" id="KW-0493">Microtubule</keyword>
<dbReference type="PANTHER" id="PTHR19302:SF14">
    <property type="entry name" value="GAMMA-TUBULIN COMPLEX COMPONENT 3"/>
    <property type="match status" value="1"/>
</dbReference>
<proteinExistence type="inferred from homology"/>
<dbReference type="InterPro" id="IPR040457">
    <property type="entry name" value="GCP_C"/>
</dbReference>
<dbReference type="InterPro" id="IPR042241">
    <property type="entry name" value="GCP_C_sf"/>
</dbReference>
<evidence type="ECO:0000256" key="6">
    <source>
        <dbReference type="SAM" id="MobiDB-lite"/>
    </source>
</evidence>
<feature type="domain" description="Gamma tubulin complex component protein N-terminal" evidence="8">
    <location>
        <begin position="243"/>
        <end position="544"/>
    </location>
</feature>
<keyword evidence="3" id="KW-0963">Cytoplasm</keyword>
<accession>A0ABN7AWM7</accession>
<evidence type="ECO:0000259" key="7">
    <source>
        <dbReference type="Pfam" id="PF04130"/>
    </source>
</evidence>
<keyword evidence="5" id="KW-0206">Cytoskeleton</keyword>
<reference evidence="9 10" key="1">
    <citation type="submission" date="2023-09" db="EMBL/GenBank/DDBJ databases">
        <title>Nesidiocoris tenuis whole genome shotgun sequence.</title>
        <authorList>
            <person name="Shibata T."/>
            <person name="Shimoda M."/>
            <person name="Kobayashi T."/>
            <person name="Uehara T."/>
        </authorList>
    </citation>
    <scope>NUCLEOTIDE SEQUENCE [LARGE SCALE GENOMIC DNA]</scope>
    <source>
        <strain evidence="9 10">Japan</strain>
    </source>
</reference>
<protein>
    <submittedName>
        <fullName evidence="9">Gamma-tubulin complex component</fullName>
    </submittedName>
</protein>
<name>A0ABN7AWM7_9HEMI</name>
<evidence type="ECO:0000313" key="10">
    <source>
        <dbReference type="Proteomes" id="UP001307889"/>
    </source>
</evidence>
<feature type="region of interest" description="Disordered" evidence="6">
    <location>
        <begin position="121"/>
        <end position="217"/>
    </location>
</feature>
<dbReference type="InterPro" id="IPR007259">
    <property type="entry name" value="GCP"/>
</dbReference>
<feature type="compositionally biased region" description="Polar residues" evidence="6">
    <location>
        <begin position="121"/>
        <end position="151"/>
    </location>
</feature>
<evidence type="ECO:0000256" key="3">
    <source>
        <dbReference type="ARBA" id="ARBA00022490"/>
    </source>
</evidence>
<comment type="subcellular location">
    <subcellularLocation>
        <location evidence="1">Cytoplasm</location>
        <location evidence="1">Cytoskeleton</location>
    </subcellularLocation>
</comment>
<dbReference type="Gene3D" id="1.20.120.1900">
    <property type="entry name" value="Gamma-tubulin complex, C-terminal domain"/>
    <property type="match status" value="1"/>
</dbReference>
<evidence type="ECO:0000256" key="2">
    <source>
        <dbReference type="ARBA" id="ARBA00010337"/>
    </source>
</evidence>
<dbReference type="InterPro" id="IPR041470">
    <property type="entry name" value="GCP_N"/>
</dbReference>
<gene>
    <name evidence="9" type="ORF">NTJ_08523</name>
</gene>
<keyword evidence="10" id="KW-1185">Reference proteome</keyword>
<dbReference type="EMBL" id="AP028914">
    <property type="protein sequence ID" value="BES95714.1"/>
    <property type="molecule type" value="Genomic_DNA"/>
</dbReference>